<comment type="cofactor">
    <cofactor evidence="1 9">
        <name>pyridoxal 5'-phosphate</name>
        <dbReference type="ChEBI" id="CHEBI:597326"/>
    </cofactor>
</comment>
<dbReference type="EC" id="2.6.1.9" evidence="4"/>
<name>A0A194X4C5_MOLSC</name>
<dbReference type="STRING" id="149040.A0A194X4C5"/>
<dbReference type="Gene3D" id="3.40.640.10">
    <property type="entry name" value="Type I PLP-dependent aspartate aminotransferase-like (Major domain)"/>
    <property type="match status" value="2"/>
</dbReference>
<dbReference type="InterPro" id="IPR015424">
    <property type="entry name" value="PyrdxlP-dep_Trfase"/>
</dbReference>
<evidence type="ECO:0000256" key="6">
    <source>
        <dbReference type="ARBA" id="ARBA00022679"/>
    </source>
</evidence>
<dbReference type="OrthoDB" id="2015537at2759"/>
<dbReference type="SUPFAM" id="SSF53383">
    <property type="entry name" value="PLP-dependent transferases"/>
    <property type="match status" value="1"/>
</dbReference>
<feature type="domain" description="Aminotransferase class I/classII large" evidence="10">
    <location>
        <begin position="75"/>
        <end position="140"/>
    </location>
</feature>
<reference evidence="11 12" key="1">
    <citation type="submission" date="2015-10" db="EMBL/GenBank/DDBJ databases">
        <title>Full genome of DAOMC 229536 Phialocephala scopiformis, a fungal endophyte of spruce producing the potent anti-insectan compound rugulosin.</title>
        <authorList>
            <consortium name="DOE Joint Genome Institute"/>
            <person name="Walker A.K."/>
            <person name="Frasz S.L."/>
            <person name="Seifert K.A."/>
            <person name="Miller J.D."/>
            <person name="Mondo S.J."/>
            <person name="Labutti K."/>
            <person name="Lipzen A."/>
            <person name="Dockter R."/>
            <person name="Kennedy M."/>
            <person name="Grigoriev I.V."/>
            <person name="Spatafora J.W."/>
        </authorList>
    </citation>
    <scope>NUCLEOTIDE SEQUENCE [LARGE SCALE GENOMIC DNA]</scope>
    <source>
        <strain evidence="11 12">CBS 120377</strain>
    </source>
</reference>
<evidence type="ECO:0000256" key="1">
    <source>
        <dbReference type="ARBA" id="ARBA00001933"/>
    </source>
</evidence>
<gene>
    <name evidence="11" type="ORF">LY89DRAFT_708555</name>
</gene>
<dbReference type="AlphaFoldDB" id="A0A194X4C5"/>
<feature type="domain" description="Aminotransferase class I/classII large" evidence="10">
    <location>
        <begin position="196"/>
        <end position="361"/>
    </location>
</feature>
<dbReference type="GO" id="GO:0004400">
    <property type="term" value="F:histidinol-phosphate transaminase activity"/>
    <property type="evidence" value="ECO:0007669"/>
    <property type="project" value="UniProtKB-EC"/>
</dbReference>
<evidence type="ECO:0000313" key="11">
    <source>
        <dbReference type="EMBL" id="KUJ15026.1"/>
    </source>
</evidence>
<dbReference type="PROSITE" id="PS00599">
    <property type="entry name" value="AA_TRANSFER_CLASS_2"/>
    <property type="match status" value="1"/>
</dbReference>
<evidence type="ECO:0000256" key="4">
    <source>
        <dbReference type="ARBA" id="ARBA00012748"/>
    </source>
</evidence>
<dbReference type="GeneID" id="28827414"/>
<comment type="similarity">
    <text evidence="3 9">Belongs to the class-II pyridoxal-phosphate-dependent aminotransferase family.</text>
</comment>
<proteinExistence type="inferred from homology"/>
<dbReference type="EMBL" id="KQ947419">
    <property type="protein sequence ID" value="KUJ15026.1"/>
    <property type="molecule type" value="Genomic_DNA"/>
</dbReference>
<dbReference type="InterPro" id="IPR001917">
    <property type="entry name" value="Aminotrans_II_pyridoxalP_BS"/>
</dbReference>
<dbReference type="Proteomes" id="UP000070700">
    <property type="component" value="Unassembled WGS sequence"/>
</dbReference>
<evidence type="ECO:0000256" key="7">
    <source>
        <dbReference type="ARBA" id="ARBA00022898"/>
    </source>
</evidence>
<dbReference type="CDD" id="cd00609">
    <property type="entry name" value="AAT_like"/>
    <property type="match status" value="1"/>
</dbReference>
<evidence type="ECO:0000256" key="3">
    <source>
        <dbReference type="ARBA" id="ARBA00008392"/>
    </source>
</evidence>
<dbReference type="RefSeq" id="XP_018069381.1">
    <property type="nucleotide sequence ID" value="XM_018217688.1"/>
</dbReference>
<comment type="catalytic activity">
    <reaction evidence="8">
        <text>L-histidinol phosphate + 2-oxoglutarate = 3-(imidazol-4-yl)-2-oxopropyl phosphate + L-glutamate</text>
        <dbReference type="Rhea" id="RHEA:23744"/>
        <dbReference type="ChEBI" id="CHEBI:16810"/>
        <dbReference type="ChEBI" id="CHEBI:29985"/>
        <dbReference type="ChEBI" id="CHEBI:57766"/>
        <dbReference type="ChEBI" id="CHEBI:57980"/>
        <dbReference type="EC" id="2.6.1.9"/>
    </reaction>
</comment>
<dbReference type="InterPro" id="IPR004839">
    <property type="entry name" value="Aminotransferase_I/II_large"/>
</dbReference>
<protein>
    <recommendedName>
        <fullName evidence="4">histidinol-phosphate transaminase</fullName>
        <ecNumber evidence="4">2.6.1.9</ecNumber>
    </recommendedName>
</protein>
<evidence type="ECO:0000256" key="8">
    <source>
        <dbReference type="ARBA" id="ARBA00047481"/>
    </source>
</evidence>
<keyword evidence="12" id="KW-1185">Reference proteome</keyword>
<evidence type="ECO:0000313" key="12">
    <source>
        <dbReference type="Proteomes" id="UP000070700"/>
    </source>
</evidence>
<evidence type="ECO:0000259" key="10">
    <source>
        <dbReference type="Pfam" id="PF00155"/>
    </source>
</evidence>
<keyword evidence="7 9" id="KW-0663">Pyridoxal phosphate</keyword>
<dbReference type="InterPro" id="IPR015421">
    <property type="entry name" value="PyrdxlP-dep_Trfase_major"/>
</dbReference>
<dbReference type="Gene3D" id="3.90.1150.10">
    <property type="entry name" value="Aspartate Aminotransferase, domain 1"/>
    <property type="match status" value="1"/>
</dbReference>
<keyword evidence="6 11" id="KW-0808">Transferase</keyword>
<evidence type="ECO:0000256" key="9">
    <source>
        <dbReference type="RuleBase" id="RU003693"/>
    </source>
</evidence>
<evidence type="ECO:0000256" key="2">
    <source>
        <dbReference type="ARBA" id="ARBA00005011"/>
    </source>
</evidence>
<evidence type="ECO:0000256" key="5">
    <source>
        <dbReference type="ARBA" id="ARBA00022576"/>
    </source>
</evidence>
<dbReference type="PANTHER" id="PTHR42885:SF2">
    <property type="entry name" value="HISTIDINOL-PHOSPHATE AMINOTRANSFERASE"/>
    <property type="match status" value="1"/>
</dbReference>
<dbReference type="Pfam" id="PF00155">
    <property type="entry name" value="Aminotran_1_2"/>
    <property type="match status" value="2"/>
</dbReference>
<dbReference type="InterPro" id="IPR015422">
    <property type="entry name" value="PyrdxlP-dep_Trfase_small"/>
</dbReference>
<comment type="pathway">
    <text evidence="2">Amino-acid biosynthesis; L-histidine biosynthesis; L-histidine from 5-phospho-alpha-D-ribose 1-diphosphate: step 7/9.</text>
</comment>
<dbReference type="InParanoid" id="A0A194X4C5"/>
<dbReference type="PANTHER" id="PTHR42885">
    <property type="entry name" value="HISTIDINOL-PHOSPHATE AMINOTRANSFERASE-RELATED"/>
    <property type="match status" value="1"/>
</dbReference>
<sequence>MSNLHPFDIAKCARPNILALKPYTTMRDDYSSNADVTLLDANENAFGPSIASELSTSTCGSGVTIQSALDPKELQLHRYPDAQQTPLKQLFCDLRNTSQSPDAAAKPLKPENVCLGVGSDESIDGIIRAFCTPGKDKILIVCVNLDTENGFSLRSSVTNETLSNDPLIKVVFLCSPQNPTGNLLLRPDIVQVILAAEVNAWPNLIVTSTLSKAFGFAAIRLGVTFSQPQISQLLNNLKGPYNMSAPTIALATLALQPEGIALMKENRVRMFEQRARLLQELPKIPGFGKFLGGFNTNFILVQFLSKPADQGGIPDNVIAQALLHALVTKSRILVRYRGKEAGCVGSLRITKGTGEEVDTILLQIRTALEEAYAREFPMP</sequence>
<accession>A0A194X4C5</accession>
<keyword evidence="5" id="KW-0032">Aminotransferase</keyword>
<dbReference type="KEGG" id="psco:LY89DRAFT_708555"/>
<dbReference type="GO" id="GO:0030170">
    <property type="term" value="F:pyridoxal phosphate binding"/>
    <property type="evidence" value="ECO:0007669"/>
    <property type="project" value="InterPro"/>
</dbReference>
<organism evidence="11 12">
    <name type="scientific">Mollisia scopiformis</name>
    <name type="common">Conifer needle endophyte fungus</name>
    <name type="synonym">Phialocephala scopiformis</name>
    <dbReference type="NCBI Taxonomy" id="149040"/>
    <lineage>
        <taxon>Eukaryota</taxon>
        <taxon>Fungi</taxon>
        <taxon>Dikarya</taxon>
        <taxon>Ascomycota</taxon>
        <taxon>Pezizomycotina</taxon>
        <taxon>Leotiomycetes</taxon>
        <taxon>Helotiales</taxon>
        <taxon>Mollisiaceae</taxon>
        <taxon>Mollisia</taxon>
    </lineage>
</organism>